<proteinExistence type="predicted"/>
<dbReference type="Proteomes" id="UP000198959">
    <property type="component" value="Unassembled WGS sequence"/>
</dbReference>
<sequence>MIEKTFGWLQRNSGWWVRGDWARHPRRHHRPVVLGTKLWAAAQIALNVAMMLNRRPDHPGRHRLIACRRPVMKFEASGTSGSGPGRSSERALAVWDFLVAPSKPVGRLLRFWTGWAGSSPDCGTASLTGESAWADHRQVRSGRHFLSGYRAGSSEGARHVRWDQDAFRSALNWMIGKWNNFSLTLVAGRCWAWHPSVTLSTRTSVLAEAVTSARRHGRGGERGPELVHLGRGDRQPLADGGGRPPYRVLRLIVATPTAGRSRRADRRRITAWQSVAATWA</sequence>
<keyword evidence="3" id="KW-1185">Reference proteome</keyword>
<evidence type="ECO:0000313" key="2">
    <source>
        <dbReference type="EMBL" id="SCL42201.1"/>
    </source>
</evidence>
<dbReference type="RefSeq" id="WP_141725467.1">
    <property type="nucleotide sequence ID" value="NZ_FMHW01000002.1"/>
</dbReference>
<dbReference type="EMBL" id="FMHW01000002">
    <property type="protein sequence ID" value="SCL42201.1"/>
    <property type="molecule type" value="Genomic_DNA"/>
</dbReference>
<organism evidence="2 3">
    <name type="scientific">Micromonospora pallida</name>
    <dbReference type="NCBI Taxonomy" id="145854"/>
    <lineage>
        <taxon>Bacteria</taxon>
        <taxon>Bacillati</taxon>
        <taxon>Actinomycetota</taxon>
        <taxon>Actinomycetes</taxon>
        <taxon>Micromonosporales</taxon>
        <taxon>Micromonosporaceae</taxon>
        <taxon>Micromonospora</taxon>
    </lineage>
</organism>
<name>A0A1C6TKB4_9ACTN</name>
<dbReference type="STRING" id="145854.GA0074692_6707"/>
<evidence type="ECO:0000256" key="1">
    <source>
        <dbReference type="SAM" id="MobiDB-lite"/>
    </source>
</evidence>
<evidence type="ECO:0008006" key="4">
    <source>
        <dbReference type="Google" id="ProtNLM"/>
    </source>
</evidence>
<dbReference type="AlphaFoldDB" id="A0A1C6TKB4"/>
<gene>
    <name evidence="2" type="ORF">GA0074692_6707</name>
</gene>
<dbReference type="OrthoDB" id="3765294at2"/>
<protein>
    <recommendedName>
        <fullName evidence="4">Transposase DDE domain-containing protein</fullName>
    </recommendedName>
</protein>
<evidence type="ECO:0000313" key="3">
    <source>
        <dbReference type="Proteomes" id="UP000198959"/>
    </source>
</evidence>
<reference evidence="3" key="1">
    <citation type="submission" date="2016-06" db="EMBL/GenBank/DDBJ databases">
        <authorList>
            <person name="Varghese N."/>
            <person name="Submissions Spin"/>
        </authorList>
    </citation>
    <scope>NUCLEOTIDE SEQUENCE [LARGE SCALE GENOMIC DNA]</scope>
    <source>
        <strain evidence="3">DSM 43817</strain>
    </source>
</reference>
<feature type="compositionally biased region" description="Basic and acidic residues" evidence="1">
    <location>
        <begin position="218"/>
        <end position="236"/>
    </location>
</feature>
<accession>A0A1C6TKB4</accession>
<feature type="region of interest" description="Disordered" evidence="1">
    <location>
        <begin position="215"/>
        <end position="243"/>
    </location>
</feature>